<organism evidence="2 3">
    <name type="scientific">Actinobacillus equuli</name>
    <dbReference type="NCBI Taxonomy" id="718"/>
    <lineage>
        <taxon>Bacteria</taxon>
        <taxon>Pseudomonadati</taxon>
        <taxon>Pseudomonadota</taxon>
        <taxon>Gammaproteobacteria</taxon>
        <taxon>Pasteurellales</taxon>
        <taxon>Pasteurellaceae</taxon>
        <taxon>Actinobacillus</taxon>
    </lineage>
</organism>
<dbReference type="EMBL" id="LR134310">
    <property type="protein sequence ID" value="VEE91509.1"/>
    <property type="molecule type" value="Genomic_DNA"/>
</dbReference>
<dbReference type="Gene3D" id="3.40.630.30">
    <property type="match status" value="1"/>
</dbReference>
<dbReference type="CDD" id="cd04301">
    <property type="entry name" value="NAT_SF"/>
    <property type="match status" value="1"/>
</dbReference>
<dbReference type="InterPro" id="IPR000182">
    <property type="entry name" value="GNAT_dom"/>
</dbReference>
<evidence type="ECO:0000313" key="3">
    <source>
        <dbReference type="Proteomes" id="UP000268529"/>
    </source>
</evidence>
<dbReference type="GeneID" id="92743992"/>
<dbReference type="GO" id="GO:0016747">
    <property type="term" value="F:acyltransferase activity, transferring groups other than amino-acyl groups"/>
    <property type="evidence" value="ECO:0007669"/>
    <property type="project" value="InterPro"/>
</dbReference>
<dbReference type="PROSITE" id="PS51186">
    <property type="entry name" value="GNAT"/>
    <property type="match status" value="1"/>
</dbReference>
<dbReference type="Proteomes" id="UP000268529">
    <property type="component" value="Chromosome"/>
</dbReference>
<evidence type="ECO:0000313" key="2">
    <source>
        <dbReference type="EMBL" id="VEE91509.1"/>
    </source>
</evidence>
<dbReference type="SUPFAM" id="SSF55729">
    <property type="entry name" value="Acyl-CoA N-acyltransferases (Nat)"/>
    <property type="match status" value="1"/>
</dbReference>
<evidence type="ECO:0000259" key="1">
    <source>
        <dbReference type="PROSITE" id="PS51186"/>
    </source>
</evidence>
<protein>
    <submittedName>
        <fullName evidence="2">Acetyltransferase</fullName>
    </submittedName>
</protein>
<dbReference type="RefSeq" id="WP_039198660.1">
    <property type="nucleotide sequence ID" value="NZ_LR134310.1"/>
</dbReference>
<sequence length="144" mass="16713">MKWQTKSFEQLSTTELFEIYKLRTAVFVVEQDCPYQEVDDKDLISYHHFAKKQQNLTAYCRIFLQEDGVHIGRVLVAIEARGSGLARELMQTAIAYAKQTWPQHTIYIQAQSHLARFYQSLGFSAISDVYLEDNIPHLDMALTH</sequence>
<gene>
    <name evidence="2" type="ORF">NCTC8529_01378</name>
</gene>
<name>A0AAX3FL12_ACTEU</name>
<feature type="domain" description="N-acetyltransferase" evidence="1">
    <location>
        <begin position="6"/>
        <end position="144"/>
    </location>
</feature>
<dbReference type="AlphaFoldDB" id="A0AAX3FL12"/>
<reference evidence="2 3" key="1">
    <citation type="submission" date="2018-12" db="EMBL/GenBank/DDBJ databases">
        <authorList>
            <consortium name="Pathogen Informatics"/>
        </authorList>
    </citation>
    <scope>NUCLEOTIDE SEQUENCE [LARGE SCALE GENOMIC DNA]</scope>
    <source>
        <strain evidence="2 3">NCTC8529</strain>
    </source>
</reference>
<dbReference type="InterPro" id="IPR016181">
    <property type="entry name" value="Acyl_CoA_acyltransferase"/>
</dbReference>
<proteinExistence type="predicted"/>
<dbReference type="Pfam" id="PF13673">
    <property type="entry name" value="Acetyltransf_10"/>
    <property type="match status" value="1"/>
</dbReference>
<accession>A0AAX3FL12</accession>